<dbReference type="Proteomes" id="UP000612808">
    <property type="component" value="Unassembled WGS sequence"/>
</dbReference>
<dbReference type="InterPro" id="IPR000253">
    <property type="entry name" value="FHA_dom"/>
</dbReference>
<reference evidence="3" key="1">
    <citation type="submission" date="2021-01" db="EMBL/GenBank/DDBJ databases">
        <title>Whole genome shotgun sequence of Actinocatenispora rupis NBRC 107355.</title>
        <authorList>
            <person name="Komaki H."/>
            <person name="Tamura T."/>
        </authorList>
    </citation>
    <scope>NUCLEOTIDE SEQUENCE</scope>
    <source>
        <strain evidence="3">NBRC 107355</strain>
    </source>
</reference>
<dbReference type="InterPro" id="IPR050923">
    <property type="entry name" value="Cell_Proc_Reg/RNA_Proc"/>
</dbReference>
<gene>
    <name evidence="3" type="ORF">Aru02nite_67640</name>
</gene>
<dbReference type="Gene3D" id="2.60.200.20">
    <property type="match status" value="1"/>
</dbReference>
<sequence>MTTADQTRPLMDATSVLDLEAFQEMLNDPRVESAAALASTLPPYMALLLVRDGAQSGARFLLDRDVTTAGRHPDGDIFLDDVTVSRRHAEFHRDGTTFLVKDLGSLNGTHLNSERVQSGVLTNGDEIRIGKFRLLFITNP</sequence>
<evidence type="ECO:0000256" key="1">
    <source>
        <dbReference type="ARBA" id="ARBA00022553"/>
    </source>
</evidence>
<accession>A0A8J3NGF4</accession>
<evidence type="ECO:0000313" key="3">
    <source>
        <dbReference type="EMBL" id="GID15875.1"/>
    </source>
</evidence>
<name>A0A8J3NGF4_9ACTN</name>
<dbReference type="Pfam" id="PF00498">
    <property type="entry name" value="FHA"/>
    <property type="match status" value="1"/>
</dbReference>
<evidence type="ECO:0000259" key="2">
    <source>
        <dbReference type="PROSITE" id="PS50006"/>
    </source>
</evidence>
<feature type="domain" description="FHA" evidence="2">
    <location>
        <begin position="67"/>
        <end position="116"/>
    </location>
</feature>
<evidence type="ECO:0000313" key="4">
    <source>
        <dbReference type="Proteomes" id="UP000612808"/>
    </source>
</evidence>
<dbReference type="InterPro" id="IPR008984">
    <property type="entry name" value="SMAD_FHA_dom_sf"/>
</dbReference>
<comment type="caution">
    <text evidence="3">The sequence shown here is derived from an EMBL/GenBank/DDBJ whole genome shotgun (WGS) entry which is preliminary data.</text>
</comment>
<dbReference type="SUPFAM" id="SSF49879">
    <property type="entry name" value="SMAD/FHA domain"/>
    <property type="match status" value="1"/>
</dbReference>
<dbReference type="RefSeq" id="WP_203664368.1">
    <property type="nucleotide sequence ID" value="NZ_BAAAZM010000038.1"/>
</dbReference>
<protein>
    <recommendedName>
        <fullName evidence="2">FHA domain-containing protein</fullName>
    </recommendedName>
</protein>
<dbReference type="SMART" id="SM00240">
    <property type="entry name" value="FHA"/>
    <property type="match status" value="1"/>
</dbReference>
<dbReference type="AlphaFoldDB" id="A0A8J3NGF4"/>
<organism evidence="3 4">
    <name type="scientific">Actinocatenispora rupis</name>
    <dbReference type="NCBI Taxonomy" id="519421"/>
    <lineage>
        <taxon>Bacteria</taxon>
        <taxon>Bacillati</taxon>
        <taxon>Actinomycetota</taxon>
        <taxon>Actinomycetes</taxon>
        <taxon>Micromonosporales</taxon>
        <taxon>Micromonosporaceae</taxon>
        <taxon>Actinocatenispora</taxon>
    </lineage>
</organism>
<proteinExistence type="predicted"/>
<dbReference type="PROSITE" id="PS50006">
    <property type="entry name" value="FHA_DOMAIN"/>
    <property type="match status" value="1"/>
</dbReference>
<dbReference type="PANTHER" id="PTHR23308">
    <property type="entry name" value="NUCLEAR INHIBITOR OF PROTEIN PHOSPHATASE-1"/>
    <property type="match status" value="1"/>
</dbReference>
<dbReference type="EMBL" id="BOMB01000049">
    <property type="protein sequence ID" value="GID15875.1"/>
    <property type="molecule type" value="Genomic_DNA"/>
</dbReference>
<keyword evidence="4" id="KW-1185">Reference proteome</keyword>
<keyword evidence="1" id="KW-0597">Phosphoprotein</keyword>